<dbReference type="Gene3D" id="3.20.100.30">
    <property type="entry name" value="VTC, catalytic tunnel domain"/>
    <property type="match status" value="1"/>
</dbReference>
<organism evidence="2 3">
    <name type="scientific">Neobacillus driksii</name>
    <dbReference type="NCBI Taxonomy" id="3035913"/>
    <lineage>
        <taxon>Bacteria</taxon>
        <taxon>Bacillati</taxon>
        <taxon>Bacillota</taxon>
        <taxon>Bacilli</taxon>
        <taxon>Bacillales</taxon>
        <taxon>Bacillaceae</taxon>
        <taxon>Neobacillus</taxon>
    </lineage>
</organism>
<dbReference type="InterPro" id="IPR042267">
    <property type="entry name" value="VTC_sf"/>
</dbReference>
<dbReference type="Proteomes" id="UP001241748">
    <property type="component" value="Unassembled WGS sequence"/>
</dbReference>
<protein>
    <submittedName>
        <fullName evidence="2">VTC domain-containing protein</fullName>
    </submittedName>
</protein>
<sequence length="111" mass="13265">MKAMNLNGVKGRRELKHEVTSLDCNLLRNKLKHFMKPDPHAKYNGKYLIRSVYFDNFDNKVLSQKKEGLLDRDKFRVRLYDYNMDYLNLEKKSKRDNLTFKQKLPVNGRGI</sequence>
<dbReference type="EMBL" id="JAROBZ020000001">
    <property type="protein sequence ID" value="MFB3167916.1"/>
    <property type="molecule type" value="Genomic_DNA"/>
</dbReference>
<dbReference type="Pfam" id="PF09359">
    <property type="entry name" value="VTC"/>
    <property type="match status" value="1"/>
</dbReference>
<keyword evidence="3" id="KW-1185">Reference proteome</keyword>
<gene>
    <name evidence="2" type="ORF">P5G62_012445</name>
</gene>
<accession>A0ABV4YSR7</accession>
<evidence type="ECO:0000313" key="3">
    <source>
        <dbReference type="Proteomes" id="UP001241748"/>
    </source>
</evidence>
<proteinExistence type="predicted"/>
<feature type="domain" description="VTC" evidence="1">
    <location>
        <begin position="12"/>
        <end position="107"/>
    </location>
</feature>
<evidence type="ECO:0000313" key="2">
    <source>
        <dbReference type="EMBL" id="MFB3167916.1"/>
    </source>
</evidence>
<name>A0ABV4YSR7_9BACI</name>
<reference evidence="2 3" key="1">
    <citation type="submission" date="2024-05" db="EMBL/GenBank/DDBJ databases">
        <authorList>
            <person name="Venkateswaran K."/>
        </authorList>
    </citation>
    <scope>NUCLEOTIDE SEQUENCE [LARGE SCALE GENOMIC DNA]</scope>
    <source>
        <strain evidence="2 3">179-C4-2-HS</strain>
    </source>
</reference>
<dbReference type="InterPro" id="IPR018966">
    <property type="entry name" value="VTC_domain"/>
</dbReference>
<evidence type="ECO:0000259" key="1">
    <source>
        <dbReference type="Pfam" id="PF09359"/>
    </source>
</evidence>
<comment type="caution">
    <text evidence="2">The sequence shown here is derived from an EMBL/GenBank/DDBJ whole genome shotgun (WGS) entry which is preliminary data.</text>
</comment>
<dbReference type="RefSeq" id="WP_348526561.1">
    <property type="nucleotide sequence ID" value="NZ_JAROBZ020000001.1"/>
</dbReference>